<evidence type="ECO:0000313" key="2">
    <source>
        <dbReference type="EMBL" id="AFU70389.1"/>
    </source>
</evidence>
<evidence type="ECO:0000313" key="3">
    <source>
        <dbReference type="Proteomes" id="UP000008514"/>
    </source>
</evidence>
<feature type="signal peptide" evidence="1">
    <location>
        <begin position="1"/>
        <end position="19"/>
    </location>
</feature>
<dbReference type="Proteomes" id="UP000008514">
    <property type="component" value="Chromosome"/>
</dbReference>
<reference evidence="2" key="2">
    <citation type="submission" date="2012-09" db="EMBL/GenBank/DDBJ databases">
        <title>The complete sequence of Psychroflexus torquis an extreme psychrophile from sea-ice that is stimulated by light.</title>
        <authorList>
            <person name="Feng S."/>
            <person name="Powell S.M."/>
            <person name="Bowman J.P."/>
        </authorList>
    </citation>
    <scope>NUCLEOTIDE SEQUENCE [LARGE SCALE GENOMIC DNA]</scope>
    <source>
        <strain evidence="2">ATCC 700755</strain>
    </source>
</reference>
<dbReference type="RefSeq" id="WP_015025924.1">
    <property type="nucleotide sequence ID" value="NC_018721.1"/>
</dbReference>
<dbReference type="OrthoDB" id="622552at2"/>
<keyword evidence="3" id="KW-1185">Reference proteome</keyword>
<protein>
    <recommendedName>
        <fullName evidence="4">Lipid A deacylase LpxR family protein</fullName>
    </recommendedName>
</protein>
<reference evidence="2" key="1">
    <citation type="submission" date="2006-03" db="EMBL/GenBank/DDBJ databases">
        <authorList>
            <person name="Bowman J."/>
            <person name="Ferriera S."/>
            <person name="Johnson J."/>
            <person name="Kravitz S."/>
            <person name="Halpern A."/>
            <person name="Remington K."/>
            <person name="Beeson K."/>
            <person name="Tran B."/>
            <person name="Rogers Y.-H."/>
            <person name="Friedman R."/>
            <person name="Venter J.C."/>
        </authorList>
    </citation>
    <scope>NUCLEOTIDE SEQUENCE [LARGE SCALE GENOMIC DNA]</scope>
    <source>
        <strain evidence="2">ATCC 700755</strain>
    </source>
</reference>
<dbReference type="Gene3D" id="2.40.128.140">
    <property type="entry name" value="Outer membrane protein"/>
    <property type="match status" value="1"/>
</dbReference>
<dbReference type="InterPro" id="IPR018707">
    <property type="entry name" value="LpxR"/>
</dbReference>
<sequence>MKTIIIDTLLILSFITAFAQEKENKHYTYEVELGTDNDFLIAHKSTDKYYTYGINASFRWHPKSANFLNKLLPNKRGYFQSLGINIEGYTPDYKSKNYETDRPYAGWSYVEFQSTYGFEKSFLRLGIDIGILGPDSKAGVVQNWFHEHISRDQVLDGWENQIDNQLGINIRAYYAQILFESKIFDVYASVDAAVGNIYTYVNPGINFRFGVFNPVSKSIAFKNTILANKSNKEVYVDAGVATKISAFNATIQGSKISEINLINSKEINNFFFNSHIGVYYALNRWAVGAKLMYSSGELKDNDSQQYTMISGSYRFN</sequence>
<gene>
    <name evidence="2" type="ordered locus">P700755_003814</name>
</gene>
<dbReference type="HOGENOM" id="CLU_055418_0_0_10"/>
<keyword evidence="1" id="KW-0732">Signal</keyword>
<accession>K4IJ57</accession>
<dbReference type="InterPro" id="IPR037107">
    <property type="entry name" value="Put_OMP_sf"/>
</dbReference>
<dbReference type="STRING" id="313595.P700755_003814"/>
<dbReference type="KEGG" id="ptq:P700755_003814"/>
<dbReference type="Pfam" id="PF09982">
    <property type="entry name" value="LpxR"/>
    <property type="match status" value="1"/>
</dbReference>
<name>K4IJ57_PSYTT</name>
<dbReference type="EMBL" id="CP003879">
    <property type="protein sequence ID" value="AFU70389.1"/>
    <property type="molecule type" value="Genomic_DNA"/>
</dbReference>
<dbReference type="AlphaFoldDB" id="K4IJ57"/>
<evidence type="ECO:0008006" key="4">
    <source>
        <dbReference type="Google" id="ProtNLM"/>
    </source>
</evidence>
<proteinExistence type="predicted"/>
<evidence type="ECO:0000256" key="1">
    <source>
        <dbReference type="SAM" id="SignalP"/>
    </source>
</evidence>
<feature type="chain" id="PRO_5003877764" description="Lipid A deacylase LpxR family protein" evidence="1">
    <location>
        <begin position="20"/>
        <end position="316"/>
    </location>
</feature>
<organism evidence="2 3">
    <name type="scientific">Psychroflexus torquis (strain ATCC 700755 / CIP 106069 / ACAM 623)</name>
    <dbReference type="NCBI Taxonomy" id="313595"/>
    <lineage>
        <taxon>Bacteria</taxon>
        <taxon>Pseudomonadati</taxon>
        <taxon>Bacteroidota</taxon>
        <taxon>Flavobacteriia</taxon>
        <taxon>Flavobacteriales</taxon>
        <taxon>Flavobacteriaceae</taxon>
        <taxon>Psychroflexus</taxon>
    </lineage>
</organism>
<dbReference type="eggNOG" id="COG3528">
    <property type="taxonomic scope" value="Bacteria"/>
</dbReference>